<feature type="region of interest" description="Disordered" evidence="1">
    <location>
        <begin position="55"/>
        <end position="76"/>
    </location>
</feature>
<keyword evidence="3" id="KW-1185">Reference proteome</keyword>
<evidence type="ECO:0000256" key="1">
    <source>
        <dbReference type="SAM" id="MobiDB-lite"/>
    </source>
</evidence>
<reference evidence="2 3" key="1">
    <citation type="submission" date="2016-03" db="EMBL/GenBank/DDBJ databases">
        <title>EvidentialGene: Evidence-directed Construction of Genes on Genomes.</title>
        <authorList>
            <person name="Gilbert D.G."/>
            <person name="Choi J.-H."/>
            <person name="Mockaitis K."/>
            <person name="Colbourne J."/>
            <person name="Pfrender M."/>
        </authorList>
    </citation>
    <scope>NUCLEOTIDE SEQUENCE [LARGE SCALE GENOMIC DNA]</scope>
    <source>
        <strain evidence="2 3">Xinb3</strain>
        <tissue evidence="2">Complete organism</tissue>
    </source>
</reference>
<name>A0A164TEB5_9CRUS</name>
<gene>
    <name evidence="2" type="ORF">APZ42_025149</name>
</gene>
<evidence type="ECO:0000313" key="2">
    <source>
        <dbReference type="EMBL" id="KZS10395.1"/>
    </source>
</evidence>
<dbReference type="AlphaFoldDB" id="A0A164TEB5"/>
<comment type="caution">
    <text evidence="2">The sequence shown here is derived from an EMBL/GenBank/DDBJ whole genome shotgun (WGS) entry which is preliminary data.</text>
</comment>
<dbReference type="Proteomes" id="UP000076858">
    <property type="component" value="Unassembled WGS sequence"/>
</dbReference>
<dbReference type="EMBL" id="LRGB01001814">
    <property type="protein sequence ID" value="KZS10395.1"/>
    <property type="molecule type" value="Genomic_DNA"/>
</dbReference>
<organism evidence="2 3">
    <name type="scientific">Daphnia magna</name>
    <dbReference type="NCBI Taxonomy" id="35525"/>
    <lineage>
        <taxon>Eukaryota</taxon>
        <taxon>Metazoa</taxon>
        <taxon>Ecdysozoa</taxon>
        <taxon>Arthropoda</taxon>
        <taxon>Crustacea</taxon>
        <taxon>Branchiopoda</taxon>
        <taxon>Diplostraca</taxon>
        <taxon>Cladocera</taxon>
        <taxon>Anomopoda</taxon>
        <taxon>Daphniidae</taxon>
        <taxon>Daphnia</taxon>
    </lineage>
</organism>
<protein>
    <submittedName>
        <fullName evidence="2">Uncharacterized protein</fullName>
    </submittedName>
</protein>
<proteinExistence type="predicted"/>
<evidence type="ECO:0000313" key="3">
    <source>
        <dbReference type="Proteomes" id="UP000076858"/>
    </source>
</evidence>
<accession>A0A164TEB5</accession>
<sequence length="76" mass="8902">MTPNYKTTKNTMNYPNFKLKQNIWQKSGNRVRKQCNRGNKPGFWNRLASFPCTGFTRKSTQMPMGRKKGPLNPIEH</sequence>